<keyword evidence="7 13" id="KW-1005">Bacterial flagellum biogenesis</keyword>
<dbReference type="Pfam" id="PF01312">
    <property type="entry name" value="Bac_export_2"/>
    <property type="match status" value="1"/>
</dbReference>
<evidence type="ECO:0000256" key="3">
    <source>
        <dbReference type="ARBA" id="ARBA00021622"/>
    </source>
</evidence>
<dbReference type="InterPro" id="IPR006136">
    <property type="entry name" value="FlhB"/>
</dbReference>
<dbReference type="GO" id="GO:0044780">
    <property type="term" value="P:bacterial-type flagellum assembly"/>
    <property type="evidence" value="ECO:0007669"/>
    <property type="project" value="InterPro"/>
</dbReference>
<evidence type="ECO:0000256" key="9">
    <source>
        <dbReference type="ARBA" id="ARBA00022989"/>
    </source>
</evidence>
<dbReference type="Gene3D" id="3.40.1690.10">
    <property type="entry name" value="secretion proteins EscU"/>
    <property type="match status" value="1"/>
</dbReference>
<sequence length="377" mass="42652">MSEKRDDSQERTEQATARKKQQSQEQGLVARSKDFNALMVLLCSGLFFIALGHSSALKLQHLFESYLAFDPKLLADDNGLFLALKNAAFSAIKVLLPFLILIVAVCIAGPMIIGGWAFSWENVALKFERLDPVKGLSKIFSLKNLVELIKSIFKIALVVLAMALIVYLFMKQIVYFSFADPLVGIKQSVKVLTWSFMLLVGALLIITLFDVPFQLWNYQQELRMTKQEVKDEYKDTEGKPEVKSRLARLQRELLKRRFATEVPQADVIITNPTHYAVALKYDPKKMKAPKVVAKGVDFMAEKIMEIAKQHSVPLVALPPLARTVYFHTEIGEEIPSELYVGVAQVLAYVHQLKLYKRGKSNKPKIPNKIDIPPEMVK</sequence>
<reference evidence="16" key="3">
    <citation type="submission" date="2021-06" db="EMBL/GenBank/DDBJ databases">
        <title>Genomic Description and Analysis of Intracellular Bacteria, Candidatus Berkiella cookevillensis and Candidatus Berkiella aquae.</title>
        <authorList>
            <person name="Kidane D.T."/>
            <person name="Mehari Y.T."/>
            <person name="Rice F.C."/>
            <person name="Arivett B.A."/>
            <person name="Farone A.L."/>
            <person name="Berk S.G."/>
            <person name="Farone M.B."/>
        </authorList>
    </citation>
    <scope>NUCLEOTIDE SEQUENCE</scope>
    <source>
        <strain evidence="16">HT99</strain>
    </source>
</reference>
<proteinExistence type="inferred from homology"/>
<feature type="region of interest" description="Disordered" evidence="14">
    <location>
        <begin position="1"/>
        <end position="25"/>
    </location>
</feature>
<dbReference type="EMBL" id="LKAJ02000001">
    <property type="protein sequence ID" value="MCS5711410.1"/>
    <property type="molecule type" value="Genomic_DNA"/>
</dbReference>
<dbReference type="GO" id="GO:0009306">
    <property type="term" value="P:protein secretion"/>
    <property type="evidence" value="ECO:0007669"/>
    <property type="project" value="InterPro"/>
</dbReference>
<feature type="transmembrane region" description="Helical" evidence="13">
    <location>
        <begin position="151"/>
        <end position="170"/>
    </location>
</feature>
<dbReference type="NCBIfam" id="TIGR00328">
    <property type="entry name" value="flhB"/>
    <property type="match status" value="1"/>
</dbReference>
<evidence type="ECO:0000256" key="6">
    <source>
        <dbReference type="ARBA" id="ARBA00022692"/>
    </source>
</evidence>
<evidence type="ECO:0000256" key="1">
    <source>
        <dbReference type="ARBA" id="ARBA00004651"/>
    </source>
</evidence>
<dbReference type="Gene3D" id="6.10.250.2080">
    <property type="match status" value="1"/>
</dbReference>
<comment type="subcellular location">
    <subcellularLocation>
        <location evidence="1">Cell membrane</location>
        <topology evidence="1">Multi-pass membrane protein</topology>
    </subcellularLocation>
</comment>
<keyword evidence="11 13" id="KW-1006">Bacterial flagellum protein export</keyword>
<feature type="transmembrane region" description="Helical" evidence="13">
    <location>
        <begin position="94"/>
        <end position="118"/>
    </location>
</feature>
<dbReference type="PATRIC" id="fig|1590043.3.peg.1246"/>
<dbReference type="RefSeq" id="WP_075065863.1">
    <property type="nucleotide sequence ID" value="NZ_LKAJ02000001.1"/>
</dbReference>
<dbReference type="InterPro" id="IPR029025">
    <property type="entry name" value="T3SS_substrate_exporter_C"/>
</dbReference>
<evidence type="ECO:0000256" key="12">
    <source>
        <dbReference type="ARBA" id="ARBA00025078"/>
    </source>
</evidence>
<evidence type="ECO:0000256" key="10">
    <source>
        <dbReference type="ARBA" id="ARBA00023136"/>
    </source>
</evidence>
<evidence type="ECO:0000256" key="7">
    <source>
        <dbReference type="ARBA" id="ARBA00022795"/>
    </source>
</evidence>
<evidence type="ECO:0000313" key="16">
    <source>
        <dbReference type="EMBL" id="MCS5711410.1"/>
    </source>
</evidence>
<keyword evidence="6 13" id="KW-0812">Transmembrane</keyword>
<feature type="transmembrane region" description="Helical" evidence="13">
    <location>
        <begin position="191"/>
        <end position="216"/>
    </location>
</feature>
<dbReference type="PANTHER" id="PTHR30531">
    <property type="entry name" value="FLAGELLAR BIOSYNTHETIC PROTEIN FLHB"/>
    <property type="match status" value="1"/>
</dbReference>
<dbReference type="InterPro" id="IPR006135">
    <property type="entry name" value="T3SS_substrate_exporter"/>
</dbReference>
<feature type="transmembrane region" description="Helical" evidence="13">
    <location>
        <begin position="35"/>
        <end position="52"/>
    </location>
</feature>
<comment type="function">
    <text evidence="12 13">Required for formation of the rod structure in the basal body of the flagellar apparatus. Together with FliI and FliH, may constitute the export apparatus of flagellin.</text>
</comment>
<reference evidence="15" key="1">
    <citation type="submission" date="2015-09" db="EMBL/GenBank/DDBJ databases">
        <title>Draft Genome Sequences of Two Novel Amoeba-resistant Intranuclear Bacteria, Candidatus Berkiella cookevillensis and Candidatus Berkiella aquae.</title>
        <authorList>
            <person name="Mehari Y.T."/>
            <person name="Arivett B.A."/>
            <person name="Farone A.L."/>
            <person name="Gunderson J.H."/>
            <person name="Farone M.B."/>
        </authorList>
    </citation>
    <scope>NUCLEOTIDE SEQUENCE [LARGE SCALE GENOMIC DNA]</scope>
    <source>
        <strain evidence="15">HT99</strain>
    </source>
</reference>
<dbReference type="PRINTS" id="PR00950">
    <property type="entry name" value="TYPE3IMSPROT"/>
</dbReference>
<keyword evidence="15" id="KW-0282">Flagellum</keyword>
<evidence type="ECO:0000256" key="2">
    <source>
        <dbReference type="ARBA" id="ARBA00010690"/>
    </source>
</evidence>
<evidence type="ECO:0000313" key="15">
    <source>
        <dbReference type="EMBL" id="KRG21479.1"/>
    </source>
</evidence>
<keyword evidence="5 13" id="KW-1003">Cell membrane</keyword>
<gene>
    <name evidence="13 15" type="primary">flhB</name>
    <name evidence="16" type="ORF">HT99x_008180</name>
    <name evidence="15" type="ORF">HT99x_01231</name>
</gene>
<keyword evidence="4 13" id="KW-0813">Transport</keyword>
<dbReference type="EMBL" id="LKAJ01000004">
    <property type="protein sequence ID" value="KRG21479.1"/>
    <property type="molecule type" value="Genomic_DNA"/>
</dbReference>
<dbReference type="STRING" id="295108.HT99x_01231"/>
<evidence type="ECO:0000256" key="11">
    <source>
        <dbReference type="ARBA" id="ARBA00023225"/>
    </source>
</evidence>
<dbReference type="SUPFAM" id="SSF160544">
    <property type="entry name" value="EscU C-terminal domain-like"/>
    <property type="match status" value="1"/>
</dbReference>
<dbReference type="AlphaFoldDB" id="A0A0Q9YXL9"/>
<keyword evidence="8 13" id="KW-0653">Protein transport</keyword>
<evidence type="ECO:0000256" key="5">
    <source>
        <dbReference type="ARBA" id="ARBA00022475"/>
    </source>
</evidence>
<dbReference type="FunFam" id="3.40.1690.10:FF:000001">
    <property type="entry name" value="Flagellar biosynthetic protein FlhB"/>
    <property type="match status" value="1"/>
</dbReference>
<protein>
    <recommendedName>
        <fullName evidence="3 13">Flagellar biosynthetic protein FlhB</fullName>
    </recommendedName>
</protein>
<keyword evidence="10 13" id="KW-0472">Membrane</keyword>
<keyword evidence="15" id="KW-0969">Cilium</keyword>
<feature type="compositionally biased region" description="Basic and acidic residues" evidence="14">
    <location>
        <begin position="1"/>
        <end position="13"/>
    </location>
</feature>
<reference evidence="16" key="2">
    <citation type="journal article" date="2016" name="Genome Announc.">
        <title>Draft Genome Sequences of Two Novel Amoeba-Resistant Intranuclear Bacteria, 'Candidatus Berkiella cookevillensis' and 'Candidatus Berkiella aquae'.</title>
        <authorList>
            <person name="Mehari Y.T."/>
            <person name="Arivett B.A."/>
            <person name="Farone A.L."/>
            <person name="Gunderson J.H."/>
            <person name="Farone M.B."/>
        </authorList>
    </citation>
    <scope>NUCLEOTIDE SEQUENCE</scope>
    <source>
        <strain evidence="16">HT99</strain>
    </source>
</reference>
<keyword evidence="9 13" id="KW-1133">Transmembrane helix</keyword>
<dbReference type="PANTHER" id="PTHR30531:SF12">
    <property type="entry name" value="FLAGELLAR BIOSYNTHETIC PROTEIN FLHB"/>
    <property type="match status" value="1"/>
</dbReference>
<name>A0A0Q9YXL9_9GAMM</name>
<evidence type="ECO:0000256" key="8">
    <source>
        <dbReference type="ARBA" id="ARBA00022927"/>
    </source>
</evidence>
<keyword evidence="15" id="KW-0966">Cell projection</keyword>
<dbReference type="Proteomes" id="UP000051497">
    <property type="component" value="Unassembled WGS sequence"/>
</dbReference>
<keyword evidence="17" id="KW-1185">Reference proteome</keyword>
<comment type="similarity">
    <text evidence="2 13">Belongs to the type III secretion exporter family.</text>
</comment>
<evidence type="ECO:0000256" key="4">
    <source>
        <dbReference type="ARBA" id="ARBA00022448"/>
    </source>
</evidence>
<accession>A0A0Q9YXL9</accession>
<dbReference type="GO" id="GO:0005886">
    <property type="term" value="C:plasma membrane"/>
    <property type="evidence" value="ECO:0007669"/>
    <property type="project" value="UniProtKB-SubCell"/>
</dbReference>
<evidence type="ECO:0000313" key="17">
    <source>
        <dbReference type="Proteomes" id="UP000051497"/>
    </source>
</evidence>
<dbReference type="OrthoDB" id="9807950at2"/>
<organism evidence="15">
    <name type="scientific">Candidatus Berkiella aquae</name>
    <dbReference type="NCBI Taxonomy" id="295108"/>
    <lineage>
        <taxon>Bacteria</taxon>
        <taxon>Pseudomonadati</taxon>
        <taxon>Pseudomonadota</taxon>
        <taxon>Gammaproteobacteria</taxon>
        <taxon>Candidatus Berkiellales</taxon>
        <taxon>Candidatus Berkiellaceae</taxon>
        <taxon>Candidatus Berkiella</taxon>
    </lineage>
</organism>
<evidence type="ECO:0000256" key="13">
    <source>
        <dbReference type="RuleBase" id="RU364091"/>
    </source>
</evidence>
<evidence type="ECO:0000256" key="14">
    <source>
        <dbReference type="SAM" id="MobiDB-lite"/>
    </source>
</evidence>
<comment type="caution">
    <text evidence="15">The sequence shown here is derived from an EMBL/GenBank/DDBJ whole genome shotgun (WGS) entry which is preliminary data.</text>
</comment>